<gene>
    <name evidence="1" type="ORF">K460DRAFT_117069</name>
</gene>
<dbReference type="Proteomes" id="UP000800039">
    <property type="component" value="Unassembled WGS sequence"/>
</dbReference>
<organism evidence="1 2">
    <name type="scientific">Cucurbitaria berberidis CBS 394.84</name>
    <dbReference type="NCBI Taxonomy" id="1168544"/>
    <lineage>
        <taxon>Eukaryota</taxon>
        <taxon>Fungi</taxon>
        <taxon>Dikarya</taxon>
        <taxon>Ascomycota</taxon>
        <taxon>Pezizomycotina</taxon>
        <taxon>Dothideomycetes</taxon>
        <taxon>Pleosporomycetidae</taxon>
        <taxon>Pleosporales</taxon>
        <taxon>Pleosporineae</taxon>
        <taxon>Cucurbitariaceae</taxon>
        <taxon>Cucurbitaria</taxon>
    </lineage>
</organism>
<evidence type="ECO:0000313" key="2">
    <source>
        <dbReference type="Proteomes" id="UP000800039"/>
    </source>
</evidence>
<dbReference type="EMBL" id="ML976616">
    <property type="protein sequence ID" value="KAF1845903.1"/>
    <property type="molecule type" value="Genomic_DNA"/>
</dbReference>
<keyword evidence="2" id="KW-1185">Reference proteome</keyword>
<dbReference type="GeneID" id="63843847"/>
<dbReference type="AlphaFoldDB" id="A0A9P4L914"/>
<reference evidence="1" key="1">
    <citation type="submission" date="2020-01" db="EMBL/GenBank/DDBJ databases">
        <authorList>
            <consortium name="DOE Joint Genome Institute"/>
            <person name="Haridas S."/>
            <person name="Albert R."/>
            <person name="Binder M."/>
            <person name="Bloem J."/>
            <person name="Labutti K."/>
            <person name="Salamov A."/>
            <person name="Andreopoulos B."/>
            <person name="Baker S.E."/>
            <person name="Barry K."/>
            <person name="Bills G."/>
            <person name="Bluhm B.H."/>
            <person name="Cannon C."/>
            <person name="Castanera R."/>
            <person name="Culley D.E."/>
            <person name="Daum C."/>
            <person name="Ezra D."/>
            <person name="Gonzalez J.B."/>
            <person name="Henrissat B."/>
            <person name="Kuo A."/>
            <person name="Liang C."/>
            <person name="Lipzen A."/>
            <person name="Lutzoni F."/>
            <person name="Magnuson J."/>
            <person name="Mondo S."/>
            <person name="Nolan M."/>
            <person name="Ohm R."/>
            <person name="Pangilinan J."/>
            <person name="Park H.-J."/>
            <person name="Ramirez L."/>
            <person name="Alfaro M."/>
            <person name="Sun H."/>
            <person name="Tritt A."/>
            <person name="Yoshinaga Y."/>
            <person name="Zwiers L.-H."/>
            <person name="Turgeon B.G."/>
            <person name="Goodwin S.B."/>
            <person name="Spatafora J.W."/>
            <person name="Crous P.W."/>
            <person name="Grigoriev I.V."/>
        </authorList>
    </citation>
    <scope>NUCLEOTIDE SEQUENCE</scope>
    <source>
        <strain evidence="1">CBS 394.84</strain>
    </source>
</reference>
<sequence length="150" mass="16610">MRDGGMILIIFVAHYQLVTDVKQKLARLARGQPMNSFCCLQIVVDDGRTTHQSCNGRRRLRTVLMHHWSACGADQVEIEMRNMHSKSSQAAVLQLVPIRRAVKHSGFSRAVMFALGPGVCICECLKSMQPWRATGAGRGLKLVGNQSYAA</sequence>
<dbReference type="RefSeq" id="XP_040788466.1">
    <property type="nucleotide sequence ID" value="XM_040926596.1"/>
</dbReference>
<protein>
    <submittedName>
        <fullName evidence="1">Uncharacterized protein</fullName>
    </submittedName>
</protein>
<evidence type="ECO:0000313" key="1">
    <source>
        <dbReference type="EMBL" id="KAF1845903.1"/>
    </source>
</evidence>
<comment type="caution">
    <text evidence="1">The sequence shown here is derived from an EMBL/GenBank/DDBJ whole genome shotgun (WGS) entry which is preliminary data.</text>
</comment>
<accession>A0A9P4L914</accession>
<proteinExistence type="predicted"/>
<name>A0A9P4L914_9PLEO</name>